<evidence type="ECO:0000313" key="4">
    <source>
        <dbReference type="EMBL" id="MFD0919586.1"/>
    </source>
</evidence>
<dbReference type="CDD" id="cd00610">
    <property type="entry name" value="OAT_like"/>
    <property type="match status" value="1"/>
</dbReference>
<sequence length="449" mass="48960">MHRTDLAALDRAHIIHPYLPSSATERVIMVEGEGSRLRDSHGREYLDATGGLWLAQVGHGRAELADVARDQMARLEYFTSFWEFSNDRAVELAERLVSISPEPLDHVYYTSGGSEGNEAAIKMARYYHHRRGESSRTWILGRHRAYHGIAYGGGSVTGFDLYHDGFGPMMPHVAHLTPPWPYRAELFDGRDCTDFCIAELEETIDRIGAQNIAAMIGEPIMGVAGMVVPPDDYWPRVAEVLRRNGILLVLDEVVTAYGRVGTWFAADHFGVRPDIVVTAKGITSGYLPLGAVLVADHVATELGRDHGFPMGYTYNGHPTACAVALANLDIIDREGLVERAPKIGDFLAAELRRALADVPLVGEVRNVGMMLGVELVADPTTREPLPGIQHIADTIRAEHGVIVRDAATALVLSPALTLGEAEATRIAESIAEVLSRTTPDGTVHRGAAR</sequence>
<dbReference type="PIRSF" id="PIRSF000521">
    <property type="entry name" value="Transaminase_4ab_Lys_Orn"/>
    <property type="match status" value="1"/>
</dbReference>
<dbReference type="EMBL" id="JBHTIW010000003">
    <property type="protein sequence ID" value="MFD0919586.1"/>
    <property type="molecule type" value="Genomic_DNA"/>
</dbReference>
<organism evidence="4 5">
    <name type="scientific">Saccharopolyspora rosea</name>
    <dbReference type="NCBI Taxonomy" id="524884"/>
    <lineage>
        <taxon>Bacteria</taxon>
        <taxon>Bacillati</taxon>
        <taxon>Actinomycetota</taxon>
        <taxon>Actinomycetes</taxon>
        <taxon>Pseudonocardiales</taxon>
        <taxon>Pseudonocardiaceae</taxon>
        <taxon>Saccharopolyspora</taxon>
    </lineage>
</organism>
<gene>
    <name evidence="4" type="ORF">ACFQ16_07510</name>
</gene>
<dbReference type="GO" id="GO:0008483">
    <property type="term" value="F:transaminase activity"/>
    <property type="evidence" value="ECO:0007669"/>
    <property type="project" value="UniProtKB-KW"/>
</dbReference>
<dbReference type="Proteomes" id="UP001597018">
    <property type="component" value="Unassembled WGS sequence"/>
</dbReference>
<dbReference type="SUPFAM" id="SSF53383">
    <property type="entry name" value="PLP-dependent transferases"/>
    <property type="match status" value="1"/>
</dbReference>
<accession>A0ABW3FS58</accession>
<dbReference type="InterPro" id="IPR049704">
    <property type="entry name" value="Aminotrans_3_PPA_site"/>
</dbReference>
<dbReference type="PANTHER" id="PTHR43094">
    <property type="entry name" value="AMINOTRANSFERASE"/>
    <property type="match status" value="1"/>
</dbReference>
<dbReference type="Gene3D" id="3.90.1150.10">
    <property type="entry name" value="Aspartate Aminotransferase, domain 1"/>
    <property type="match status" value="1"/>
</dbReference>
<keyword evidence="2 3" id="KW-0663">Pyridoxal phosphate</keyword>
<name>A0ABW3FS58_9PSEU</name>
<reference evidence="5" key="1">
    <citation type="journal article" date="2019" name="Int. J. Syst. Evol. Microbiol.">
        <title>The Global Catalogue of Microorganisms (GCM) 10K type strain sequencing project: providing services to taxonomists for standard genome sequencing and annotation.</title>
        <authorList>
            <consortium name="The Broad Institute Genomics Platform"/>
            <consortium name="The Broad Institute Genome Sequencing Center for Infectious Disease"/>
            <person name="Wu L."/>
            <person name="Ma J."/>
        </authorList>
    </citation>
    <scope>NUCLEOTIDE SEQUENCE [LARGE SCALE GENOMIC DNA]</scope>
    <source>
        <strain evidence="5">CCUG 56401</strain>
    </source>
</reference>
<evidence type="ECO:0000256" key="2">
    <source>
        <dbReference type="ARBA" id="ARBA00022898"/>
    </source>
</evidence>
<evidence type="ECO:0000256" key="3">
    <source>
        <dbReference type="RuleBase" id="RU003560"/>
    </source>
</evidence>
<dbReference type="InterPro" id="IPR015421">
    <property type="entry name" value="PyrdxlP-dep_Trfase_major"/>
</dbReference>
<dbReference type="InterPro" id="IPR005814">
    <property type="entry name" value="Aminotrans_3"/>
</dbReference>
<dbReference type="Gene3D" id="3.40.640.10">
    <property type="entry name" value="Type I PLP-dependent aspartate aminotransferase-like (Major domain)"/>
    <property type="match status" value="1"/>
</dbReference>
<dbReference type="InterPro" id="IPR015424">
    <property type="entry name" value="PyrdxlP-dep_Trfase"/>
</dbReference>
<dbReference type="RefSeq" id="WP_345599959.1">
    <property type="nucleotide sequence ID" value="NZ_BAABLT010000001.1"/>
</dbReference>
<dbReference type="InterPro" id="IPR015422">
    <property type="entry name" value="PyrdxlP-dep_Trfase_small"/>
</dbReference>
<dbReference type="PANTHER" id="PTHR43094:SF1">
    <property type="entry name" value="AMINOTRANSFERASE CLASS-III"/>
    <property type="match status" value="1"/>
</dbReference>
<dbReference type="Pfam" id="PF00202">
    <property type="entry name" value="Aminotran_3"/>
    <property type="match status" value="1"/>
</dbReference>
<comment type="similarity">
    <text evidence="1 3">Belongs to the class-III pyridoxal-phosphate-dependent aminotransferase family.</text>
</comment>
<proteinExistence type="inferred from homology"/>
<keyword evidence="4" id="KW-0032">Aminotransferase</keyword>
<evidence type="ECO:0000313" key="5">
    <source>
        <dbReference type="Proteomes" id="UP001597018"/>
    </source>
</evidence>
<keyword evidence="4" id="KW-0808">Transferase</keyword>
<comment type="caution">
    <text evidence="4">The sequence shown here is derived from an EMBL/GenBank/DDBJ whole genome shotgun (WGS) entry which is preliminary data.</text>
</comment>
<dbReference type="PROSITE" id="PS00600">
    <property type="entry name" value="AA_TRANSFER_CLASS_3"/>
    <property type="match status" value="1"/>
</dbReference>
<keyword evidence="5" id="KW-1185">Reference proteome</keyword>
<protein>
    <submittedName>
        <fullName evidence="4">Aspartate aminotransferase family protein</fullName>
    </submittedName>
</protein>
<evidence type="ECO:0000256" key="1">
    <source>
        <dbReference type="ARBA" id="ARBA00008954"/>
    </source>
</evidence>